<feature type="transmembrane region" description="Helical" evidence="7">
    <location>
        <begin position="276"/>
        <end position="296"/>
    </location>
</feature>
<feature type="domain" description="ABC transmembrane type-1" evidence="9">
    <location>
        <begin position="108"/>
        <end position="296"/>
    </location>
</feature>
<sequence length="312" mass="34292">MSNTTTPTTQPAGGGKRVDAEAITSKERTQLQMIMTRFFRHKLAVGSLIVFLIIVAFAFIGPHLWKYDYRVNPDLLPWEPPSAEHPFGTNRAGRDMFGTTMRATGQSLKVAFLVALLSTGLGAIIGAVAGYFRGMIDAVISRFMEIMFVIPFLVITAALAGQIRGGATWFHMALIIGLFGWLGTARVVRAEVLSLREKEFIEAAKSLGATDLRIIFRHLLPNTMSVILVSATLQIAFAILAEATLSFLGLGIQPPDTSLGLLINDARGAPFTERWYLFYVPGIFIIMIALTINFIGDGLRDAMDPRQTMVRR</sequence>
<feature type="transmembrane region" description="Helical" evidence="7">
    <location>
        <begin position="110"/>
        <end position="132"/>
    </location>
</feature>
<evidence type="ECO:0000256" key="2">
    <source>
        <dbReference type="ARBA" id="ARBA00022448"/>
    </source>
</evidence>
<dbReference type="InterPro" id="IPR050366">
    <property type="entry name" value="BP-dependent_transpt_permease"/>
</dbReference>
<dbReference type="InterPro" id="IPR000515">
    <property type="entry name" value="MetI-like"/>
</dbReference>
<dbReference type="Pfam" id="PF00528">
    <property type="entry name" value="BPD_transp_1"/>
    <property type="match status" value="1"/>
</dbReference>
<dbReference type="RefSeq" id="WP_213170693.1">
    <property type="nucleotide sequence ID" value="NZ_CP070496.1"/>
</dbReference>
<evidence type="ECO:0000256" key="1">
    <source>
        <dbReference type="ARBA" id="ARBA00004651"/>
    </source>
</evidence>
<dbReference type="GO" id="GO:0005886">
    <property type="term" value="C:plasma membrane"/>
    <property type="evidence" value="ECO:0007669"/>
    <property type="project" value="UniProtKB-SubCell"/>
</dbReference>
<feature type="transmembrane region" description="Helical" evidence="7">
    <location>
        <begin position="144"/>
        <end position="163"/>
    </location>
</feature>
<name>A0A895XQ72_9ACTN</name>
<evidence type="ECO:0000256" key="4">
    <source>
        <dbReference type="ARBA" id="ARBA00022692"/>
    </source>
</evidence>
<dbReference type="AlphaFoldDB" id="A0A895XQ72"/>
<gene>
    <name evidence="10" type="ORF">JQS30_13090</name>
</gene>
<reference evidence="10" key="1">
    <citation type="submission" date="2021-02" db="EMBL/GenBank/DDBJ databases">
        <title>Natronoglycomyces albus gen. nov., sp. nov, a haloalkaliphilic actinobacterium from a soda solonchak soil.</title>
        <authorList>
            <person name="Sorokin D.Y."/>
            <person name="Khijniak T.V."/>
            <person name="Zakharycheva A.P."/>
            <person name="Boueva O.V."/>
            <person name="Ariskina E.V."/>
            <person name="Hahnke R.L."/>
            <person name="Bunk B."/>
            <person name="Sproer C."/>
            <person name="Schumann P."/>
            <person name="Evtushenko L.I."/>
            <person name="Kublanov I.V."/>
        </authorList>
    </citation>
    <scope>NUCLEOTIDE SEQUENCE</scope>
    <source>
        <strain evidence="10">DSM 106290</strain>
    </source>
</reference>
<feature type="transmembrane region" description="Helical" evidence="7">
    <location>
        <begin position="226"/>
        <end position="252"/>
    </location>
</feature>
<dbReference type="PANTHER" id="PTHR43386">
    <property type="entry name" value="OLIGOPEPTIDE TRANSPORT SYSTEM PERMEASE PROTEIN APPC"/>
    <property type="match status" value="1"/>
</dbReference>
<dbReference type="EMBL" id="CP070496">
    <property type="protein sequence ID" value="QSB04696.1"/>
    <property type="molecule type" value="Genomic_DNA"/>
</dbReference>
<evidence type="ECO:0000256" key="5">
    <source>
        <dbReference type="ARBA" id="ARBA00022989"/>
    </source>
</evidence>
<keyword evidence="2 7" id="KW-0813">Transport</keyword>
<dbReference type="CDD" id="cd06261">
    <property type="entry name" value="TM_PBP2"/>
    <property type="match status" value="1"/>
</dbReference>
<accession>A0A895XQ72</accession>
<feature type="transmembrane region" description="Helical" evidence="7">
    <location>
        <begin position="169"/>
        <end position="188"/>
    </location>
</feature>
<organism evidence="10 11">
    <name type="scientific">Natronoglycomyces albus</name>
    <dbReference type="NCBI Taxonomy" id="2811108"/>
    <lineage>
        <taxon>Bacteria</taxon>
        <taxon>Bacillati</taxon>
        <taxon>Actinomycetota</taxon>
        <taxon>Actinomycetes</taxon>
        <taxon>Glycomycetales</taxon>
        <taxon>Glycomycetaceae</taxon>
        <taxon>Natronoglycomyces</taxon>
    </lineage>
</organism>
<keyword evidence="5 7" id="KW-1133">Transmembrane helix</keyword>
<evidence type="ECO:0000259" key="9">
    <source>
        <dbReference type="PROSITE" id="PS50928"/>
    </source>
</evidence>
<feature type="transmembrane region" description="Helical" evidence="7">
    <location>
        <begin position="43"/>
        <end position="65"/>
    </location>
</feature>
<dbReference type="KEGG" id="nav:JQS30_13090"/>
<dbReference type="PROSITE" id="PS50928">
    <property type="entry name" value="ABC_TM1"/>
    <property type="match status" value="1"/>
</dbReference>
<feature type="region of interest" description="Disordered" evidence="8">
    <location>
        <begin position="1"/>
        <end position="20"/>
    </location>
</feature>
<keyword evidence="3" id="KW-1003">Cell membrane</keyword>
<keyword evidence="6 7" id="KW-0472">Membrane</keyword>
<keyword evidence="11" id="KW-1185">Reference proteome</keyword>
<evidence type="ECO:0000313" key="10">
    <source>
        <dbReference type="EMBL" id="QSB04696.1"/>
    </source>
</evidence>
<comment type="similarity">
    <text evidence="7">Belongs to the binding-protein-dependent transport system permease family.</text>
</comment>
<keyword evidence="4 7" id="KW-0812">Transmembrane</keyword>
<dbReference type="Gene3D" id="1.10.3720.10">
    <property type="entry name" value="MetI-like"/>
    <property type="match status" value="1"/>
</dbReference>
<dbReference type="PANTHER" id="PTHR43386:SF1">
    <property type="entry name" value="D,D-DIPEPTIDE TRANSPORT SYSTEM PERMEASE PROTEIN DDPC-RELATED"/>
    <property type="match status" value="1"/>
</dbReference>
<dbReference type="GO" id="GO:0055085">
    <property type="term" value="P:transmembrane transport"/>
    <property type="evidence" value="ECO:0007669"/>
    <property type="project" value="InterPro"/>
</dbReference>
<evidence type="ECO:0000256" key="6">
    <source>
        <dbReference type="ARBA" id="ARBA00023136"/>
    </source>
</evidence>
<proteinExistence type="inferred from homology"/>
<dbReference type="InterPro" id="IPR025966">
    <property type="entry name" value="OppC_N"/>
</dbReference>
<protein>
    <submittedName>
        <fullName evidence="10">ABC transporter permease</fullName>
    </submittedName>
</protein>
<dbReference type="Pfam" id="PF12911">
    <property type="entry name" value="OppC_N"/>
    <property type="match status" value="1"/>
</dbReference>
<dbReference type="SUPFAM" id="SSF161098">
    <property type="entry name" value="MetI-like"/>
    <property type="match status" value="1"/>
</dbReference>
<dbReference type="Proteomes" id="UP000662939">
    <property type="component" value="Chromosome"/>
</dbReference>
<evidence type="ECO:0000256" key="3">
    <source>
        <dbReference type="ARBA" id="ARBA00022475"/>
    </source>
</evidence>
<comment type="subcellular location">
    <subcellularLocation>
        <location evidence="1 7">Cell membrane</location>
        <topology evidence="1 7">Multi-pass membrane protein</topology>
    </subcellularLocation>
</comment>
<evidence type="ECO:0000256" key="7">
    <source>
        <dbReference type="RuleBase" id="RU363032"/>
    </source>
</evidence>
<dbReference type="InterPro" id="IPR035906">
    <property type="entry name" value="MetI-like_sf"/>
</dbReference>
<evidence type="ECO:0000256" key="8">
    <source>
        <dbReference type="SAM" id="MobiDB-lite"/>
    </source>
</evidence>
<evidence type="ECO:0000313" key="11">
    <source>
        <dbReference type="Proteomes" id="UP000662939"/>
    </source>
</evidence>